<protein>
    <submittedName>
        <fullName evidence="1">Uncharacterized protein</fullName>
    </submittedName>
</protein>
<dbReference type="AlphaFoldDB" id="A0A0A8ZIR3"/>
<reference evidence="1" key="1">
    <citation type="submission" date="2014-09" db="EMBL/GenBank/DDBJ databases">
        <authorList>
            <person name="Magalhaes I.L.F."/>
            <person name="Oliveira U."/>
            <person name="Santos F.R."/>
            <person name="Vidigal T.H.D.A."/>
            <person name="Brescovit A.D."/>
            <person name="Santos A.J."/>
        </authorList>
    </citation>
    <scope>NUCLEOTIDE SEQUENCE</scope>
    <source>
        <tissue evidence="1">Shoot tissue taken approximately 20 cm above the soil surface</tissue>
    </source>
</reference>
<organism evidence="1">
    <name type="scientific">Arundo donax</name>
    <name type="common">Giant reed</name>
    <name type="synonym">Donax arundinaceus</name>
    <dbReference type="NCBI Taxonomy" id="35708"/>
    <lineage>
        <taxon>Eukaryota</taxon>
        <taxon>Viridiplantae</taxon>
        <taxon>Streptophyta</taxon>
        <taxon>Embryophyta</taxon>
        <taxon>Tracheophyta</taxon>
        <taxon>Spermatophyta</taxon>
        <taxon>Magnoliopsida</taxon>
        <taxon>Liliopsida</taxon>
        <taxon>Poales</taxon>
        <taxon>Poaceae</taxon>
        <taxon>PACMAD clade</taxon>
        <taxon>Arundinoideae</taxon>
        <taxon>Arundineae</taxon>
        <taxon>Arundo</taxon>
    </lineage>
</organism>
<name>A0A0A8ZIR3_ARUDO</name>
<reference evidence="1" key="2">
    <citation type="journal article" date="2015" name="Data Brief">
        <title>Shoot transcriptome of the giant reed, Arundo donax.</title>
        <authorList>
            <person name="Barrero R.A."/>
            <person name="Guerrero F.D."/>
            <person name="Moolhuijzen P."/>
            <person name="Goolsby J.A."/>
            <person name="Tidwell J."/>
            <person name="Bellgard S.E."/>
            <person name="Bellgard M.I."/>
        </authorList>
    </citation>
    <scope>NUCLEOTIDE SEQUENCE</scope>
    <source>
        <tissue evidence="1">Shoot tissue taken approximately 20 cm above the soil surface</tissue>
    </source>
</reference>
<accession>A0A0A8ZIR3</accession>
<proteinExistence type="predicted"/>
<sequence length="34" mass="3776">MCLLIPSRKHNPISNMGYISLPLSTNSLAPALHW</sequence>
<dbReference type="EMBL" id="GBRH01259204">
    <property type="protein sequence ID" value="JAD38691.1"/>
    <property type="molecule type" value="Transcribed_RNA"/>
</dbReference>
<evidence type="ECO:0000313" key="1">
    <source>
        <dbReference type="EMBL" id="JAD38691.1"/>
    </source>
</evidence>